<comment type="caution">
    <text evidence="1">The sequence shown here is derived from an EMBL/GenBank/DDBJ whole genome shotgun (WGS) entry which is preliminary data.</text>
</comment>
<dbReference type="EMBL" id="CAJJDP010000026">
    <property type="protein sequence ID" value="CAD8152498.1"/>
    <property type="molecule type" value="Genomic_DNA"/>
</dbReference>
<dbReference type="Proteomes" id="UP000683925">
    <property type="component" value="Unassembled WGS sequence"/>
</dbReference>
<dbReference type="AlphaFoldDB" id="A0A8S1TL87"/>
<accession>A0A8S1TL87</accession>
<keyword evidence="2" id="KW-1185">Reference proteome</keyword>
<sequence length="42" mass="5086">MVSKHFVRIVHIAVLIPMHKLSRIFVQRTRSEQFLFMSIQFN</sequence>
<evidence type="ECO:0000313" key="2">
    <source>
        <dbReference type="Proteomes" id="UP000683925"/>
    </source>
</evidence>
<organism evidence="1 2">
    <name type="scientific">Paramecium octaurelia</name>
    <dbReference type="NCBI Taxonomy" id="43137"/>
    <lineage>
        <taxon>Eukaryota</taxon>
        <taxon>Sar</taxon>
        <taxon>Alveolata</taxon>
        <taxon>Ciliophora</taxon>
        <taxon>Intramacronucleata</taxon>
        <taxon>Oligohymenophorea</taxon>
        <taxon>Peniculida</taxon>
        <taxon>Parameciidae</taxon>
        <taxon>Paramecium</taxon>
    </lineage>
</organism>
<reference evidence="1" key="1">
    <citation type="submission" date="2021-01" db="EMBL/GenBank/DDBJ databases">
        <authorList>
            <consortium name="Genoscope - CEA"/>
            <person name="William W."/>
        </authorList>
    </citation>
    <scope>NUCLEOTIDE SEQUENCE</scope>
</reference>
<name>A0A8S1TL87_PAROT</name>
<gene>
    <name evidence="1" type="ORF">POCTA_138.1.T0260297</name>
</gene>
<protein>
    <submittedName>
        <fullName evidence="1">Uncharacterized protein</fullName>
    </submittedName>
</protein>
<evidence type="ECO:0000313" key="1">
    <source>
        <dbReference type="EMBL" id="CAD8152498.1"/>
    </source>
</evidence>
<proteinExistence type="predicted"/>